<evidence type="ECO:0000256" key="8">
    <source>
        <dbReference type="ARBA" id="ARBA00023033"/>
    </source>
</evidence>
<evidence type="ECO:0000256" key="2">
    <source>
        <dbReference type="ARBA" id="ARBA00005179"/>
    </source>
</evidence>
<dbReference type="Gene3D" id="1.10.630.10">
    <property type="entry name" value="Cytochrome P450"/>
    <property type="match status" value="1"/>
</dbReference>
<evidence type="ECO:0000256" key="3">
    <source>
        <dbReference type="ARBA" id="ARBA00010617"/>
    </source>
</evidence>
<keyword evidence="11" id="KW-1185">Reference proteome</keyword>
<organism evidence="10 11">
    <name type="scientific">Mycena sanguinolenta</name>
    <dbReference type="NCBI Taxonomy" id="230812"/>
    <lineage>
        <taxon>Eukaryota</taxon>
        <taxon>Fungi</taxon>
        <taxon>Dikarya</taxon>
        <taxon>Basidiomycota</taxon>
        <taxon>Agaricomycotina</taxon>
        <taxon>Agaricomycetes</taxon>
        <taxon>Agaricomycetidae</taxon>
        <taxon>Agaricales</taxon>
        <taxon>Marasmiineae</taxon>
        <taxon>Mycenaceae</taxon>
        <taxon>Mycena</taxon>
    </lineage>
</organism>
<dbReference type="InterPro" id="IPR036396">
    <property type="entry name" value="Cyt_P450_sf"/>
</dbReference>
<dbReference type="PANTHER" id="PTHR46300:SF7">
    <property type="entry name" value="P450, PUTATIVE (EUROFUNG)-RELATED"/>
    <property type="match status" value="1"/>
</dbReference>
<dbReference type="GO" id="GO:0004497">
    <property type="term" value="F:monooxygenase activity"/>
    <property type="evidence" value="ECO:0007669"/>
    <property type="project" value="UniProtKB-KW"/>
</dbReference>
<feature type="signal peptide" evidence="9">
    <location>
        <begin position="1"/>
        <end position="17"/>
    </location>
</feature>
<feature type="chain" id="PRO_5034748956" evidence="9">
    <location>
        <begin position="18"/>
        <end position="437"/>
    </location>
</feature>
<comment type="similarity">
    <text evidence="3">Belongs to the cytochrome P450 family.</text>
</comment>
<dbReference type="InterPro" id="IPR001128">
    <property type="entry name" value="Cyt_P450"/>
</dbReference>
<evidence type="ECO:0000256" key="6">
    <source>
        <dbReference type="ARBA" id="ARBA00023002"/>
    </source>
</evidence>
<keyword evidence="9" id="KW-0732">Signal</keyword>
<proteinExistence type="inferred from homology"/>
<sequence length="437" mass="48820">MDSHWTLMMIIAAITFAYHLRRRRTPPLPPGPRGLPIVGNILDVPTSHPWLNFCKTRRGLGEISSLTVLGQTMIIVNSLEIAEDLLETHGVNFSDRPVLPMAGELMGFNNILSLVQYGDRVKRERRLFHQLFGGSTSIITQFGPLLTSEVHKFLQGLLGKPEDALKLIERMTGAITLRIAYGYNIDPNSEQDVFLEMFNTATTNFSRATTPGAFLVDIIPPREYTPSIDDCGGFHTLAKEWSRQLYRTVDTSYEYVKEQMAAGNIETSFTSNLLEEGSHEEYLIKWAAITIQGGGADTSAAQIKAFFLAMSLYPEVQAAAQKEIDAVVGTDRLPDISDRERLPYVNALCKEVLRYHVAVPTGVPHRAREDFIYERGEGATPMLIPKDSLVIPNIWKMTHDPAIYASPMVFDPTRFLATNGKVAELDPTKISFGFGRR</sequence>
<name>A0A8H6Z2C4_9AGAR</name>
<keyword evidence="5" id="KW-0479">Metal-binding</keyword>
<dbReference type="GO" id="GO:0016705">
    <property type="term" value="F:oxidoreductase activity, acting on paired donors, with incorporation or reduction of molecular oxygen"/>
    <property type="evidence" value="ECO:0007669"/>
    <property type="project" value="InterPro"/>
</dbReference>
<dbReference type="InterPro" id="IPR050364">
    <property type="entry name" value="Cytochrome_P450_fung"/>
</dbReference>
<evidence type="ECO:0000256" key="4">
    <source>
        <dbReference type="ARBA" id="ARBA00022617"/>
    </source>
</evidence>
<protein>
    <submittedName>
        <fullName evidence="10">Cytochrome P450</fullName>
    </submittedName>
</protein>
<evidence type="ECO:0000256" key="5">
    <source>
        <dbReference type="ARBA" id="ARBA00022723"/>
    </source>
</evidence>
<dbReference type="PRINTS" id="PR00463">
    <property type="entry name" value="EP450I"/>
</dbReference>
<evidence type="ECO:0000313" key="10">
    <source>
        <dbReference type="EMBL" id="KAF7371340.1"/>
    </source>
</evidence>
<accession>A0A8H6Z2C4</accession>
<keyword evidence="4" id="KW-0349">Heme</keyword>
<evidence type="ECO:0000313" key="11">
    <source>
        <dbReference type="Proteomes" id="UP000623467"/>
    </source>
</evidence>
<dbReference type="PANTHER" id="PTHR46300">
    <property type="entry name" value="P450, PUTATIVE (EUROFUNG)-RELATED-RELATED"/>
    <property type="match status" value="1"/>
</dbReference>
<dbReference type="EMBL" id="JACAZH010000004">
    <property type="protein sequence ID" value="KAF7371340.1"/>
    <property type="molecule type" value="Genomic_DNA"/>
</dbReference>
<dbReference type="OrthoDB" id="2789670at2759"/>
<comment type="caution">
    <text evidence="10">The sequence shown here is derived from an EMBL/GenBank/DDBJ whole genome shotgun (WGS) entry which is preliminary data.</text>
</comment>
<dbReference type="Pfam" id="PF00067">
    <property type="entry name" value="p450"/>
    <property type="match status" value="1"/>
</dbReference>
<dbReference type="InterPro" id="IPR002401">
    <property type="entry name" value="Cyt_P450_E_grp-I"/>
</dbReference>
<keyword evidence="8" id="KW-0503">Monooxygenase</keyword>
<keyword evidence="6" id="KW-0560">Oxidoreductase</keyword>
<dbReference type="CDD" id="cd11065">
    <property type="entry name" value="CYP64-like"/>
    <property type="match status" value="1"/>
</dbReference>
<gene>
    <name evidence="10" type="ORF">MSAN_00770100</name>
</gene>
<dbReference type="GO" id="GO:0005506">
    <property type="term" value="F:iron ion binding"/>
    <property type="evidence" value="ECO:0007669"/>
    <property type="project" value="InterPro"/>
</dbReference>
<evidence type="ECO:0000256" key="1">
    <source>
        <dbReference type="ARBA" id="ARBA00001971"/>
    </source>
</evidence>
<dbReference type="SUPFAM" id="SSF48264">
    <property type="entry name" value="Cytochrome P450"/>
    <property type="match status" value="1"/>
</dbReference>
<dbReference type="GO" id="GO:0020037">
    <property type="term" value="F:heme binding"/>
    <property type="evidence" value="ECO:0007669"/>
    <property type="project" value="InterPro"/>
</dbReference>
<reference evidence="10" key="1">
    <citation type="submission" date="2020-05" db="EMBL/GenBank/DDBJ databases">
        <title>Mycena genomes resolve the evolution of fungal bioluminescence.</title>
        <authorList>
            <person name="Tsai I.J."/>
        </authorList>
    </citation>
    <scope>NUCLEOTIDE SEQUENCE</scope>
    <source>
        <strain evidence="10">160909Yilan</strain>
    </source>
</reference>
<evidence type="ECO:0000256" key="7">
    <source>
        <dbReference type="ARBA" id="ARBA00023004"/>
    </source>
</evidence>
<evidence type="ECO:0000256" key="9">
    <source>
        <dbReference type="SAM" id="SignalP"/>
    </source>
</evidence>
<dbReference type="AlphaFoldDB" id="A0A8H6Z2C4"/>
<comment type="cofactor">
    <cofactor evidence="1">
        <name>heme</name>
        <dbReference type="ChEBI" id="CHEBI:30413"/>
    </cofactor>
</comment>
<comment type="pathway">
    <text evidence="2">Secondary metabolite biosynthesis.</text>
</comment>
<dbReference type="Proteomes" id="UP000623467">
    <property type="component" value="Unassembled WGS sequence"/>
</dbReference>
<keyword evidence="7" id="KW-0408">Iron</keyword>